<sequence>MPVLTVTSVQQIKFLLDAQDYDYLIPNLGLTGYRVWIHASEAQARAQLQIDPHEAYTSFNAALSQTLGVDLHEVTVGSEFQTILRVALGVDVSTFTYFLFSSANNGLSEFEN</sequence>
<dbReference type="EMBL" id="LUCM01009796">
    <property type="protein sequence ID" value="KAA0186377.1"/>
    <property type="molecule type" value="Genomic_DNA"/>
</dbReference>
<evidence type="ECO:0000313" key="2">
    <source>
        <dbReference type="Proteomes" id="UP000728185"/>
    </source>
</evidence>
<keyword evidence="2" id="KW-1185">Reference proteome</keyword>
<reference evidence="1" key="1">
    <citation type="submission" date="2019-05" db="EMBL/GenBank/DDBJ databases">
        <title>Annotation for the trematode Fasciolopsis buski.</title>
        <authorList>
            <person name="Choi Y.-J."/>
        </authorList>
    </citation>
    <scope>NUCLEOTIDE SEQUENCE</scope>
    <source>
        <strain evidence="1">HT</strain>
        <tissue evidence="1">Whole worm</tissue>
    </source>
</reference>
<dbReference type="Proteomes" id="UP000728185">
    <property type="component" value="Unassembled WGS sequence"/>
</dbReference>
<gene>
    <name evidence="1" type="ORF">FBUS_01875</name>
</gene>
<comment type="caution">
    <text evidence="1">The sequence shown here is derived from an EMBL/GenBank/DDBJ whole genome shotgun (WGS) entry which is preliminary data.</text>
</comment>
<evidence type="ECO:0000313" key="1">
    <source>
        <dbReference type="EMBL" id="KAA0186377.1"/>
    </source>
</evidence>
<protein>
    <submittedName>
        <fullName evidence="1">Uncharacterized protein</fullName>
    </submittedName>
</protein>
<proteinExistence type="predicted"/>
<name>A0A8E0VG34_9TREM</name>
<dbReference type="AlphaFoldDB" id="A0A8E0VG34"/>
<accession>A0A8E0VG34</accession>
<organism evidence="1 2">
    <name type="scientific">Fasciolopsis buskii</name>
    <dbReference type="NCBI Taxonomy" id="27845"/>
    <lineage>
        <taxon>Eukaryota</taxon>
        <taxon>Metazoa</taxon>
        <taxon>Spiralia</taxon>
        <taxon>Lophotrochozoa</taxon>
        <taxon>Platyhelminthes</taxon>
        <taxon>Trematoda</taxon>
        <taxon>Digenea</taxon>
        <taxon>Plagiorchiida</taxon>
        <taxon>Echinostomata</taxon>
        <taxon>Echinostomatoidea</taxon>
        <taxon>Fasciolidae</taxon>
        <taxon>Fasciolopsis</taxon>
    </lineage>
</organism>